<feature type="binding site" evidence="12">
    <location>
        <position position="146"/>
    </location>
    <ligand>
        <name>substrate</name>
    </ligand>
</feature>
<evidence type="ECO:0000256" key="4">
    <source>
        <dbReference type="ARBA" id="ARBA00022679"/>
    </source>
</evidence>
<name>A0A6J4VRC9_9BACT</name>
<comment type="subunit">
    <text evidence="12">Homodimer.</text>
</comment>
<feature type="binding site" evidence="12">
    <location>
        <position position="251"/>
    </location>
    <ligand>
        <name>K(+)</name>
        <dbReference type="ChEBI" id="CHEBI:29103"/>
    </ligand>
</feature>
<feature type="binding site" evidence="12">
    <location>
        <position position="296"/>
    </location>
    <ligand>
        <name>K(+)</name>
        <dbReference type="ChEBI" id="CHEBI:29103"/>
    </ligand>
</feature>
<feature type="active site" description="Proton acceptor" evidence="12">
    <location>
        <position position="257"/>
    </location>
</feature>
<keyword evidence="4 12" id="KW-0808">Transferase</keyword>
<comment type="cofactor">
    <cofactor evidence="12">
        <name>Mg(2+)</name>
        <dbReference type="ChEBI" id="CHEBI:18420"/>
    </cofactor>
    <text evidence="12">Requires a divalent cation, most likely magnesium in vivo, as an electrophilic catalyst to aid phosphoryl group transfer. It is the chelate of the metal and the nucleotide that is the actual substrate.</text>
</comment>
<keyword evidence="8 12" id="KW-0067">ATP-binding</keyword>
<reference evidence="15" key="1">
    <citation type="submission" date="2020-02" db="EMBL/GenBank/DDBJ databases">
        <authorList>
            <person name="Meier V. D."/>
        </authorList>
    </citation>
    <scope>NUCLEOTIDE SEQUENCE</scope>
    <source>
        <strain evidence="15">AVDCRST_MAG19</strain>
    </source>
</reference>
<comment type="subcellular location">
    <subcellularLocation>
        <location evidence="12">Cytoplasm</location>
    </subcellularLocation>
</comment>
<comment type="similarity">
    <text evidence="1">Belongs to the carbohydrate kinase pfkB family.</text>
</comment>
<keyword evidence="6 12" id="KW-0547">Nucleotide-binding</keyword>
<dbReference type="PANTHER" id="PTHR10584">
    <property type="entry name" value="SUGAR KINASE"/>
    <property type="match status" value="1"/>
</dbReference>
<feature type="binding site" evidence="12">
    <location>
        <begin position="17"/>
        <end position="19"/>
    </location>
    <ligand>
        <name>substrate</name>
    </ligand>
</feature>
<evidence type="ECO:0000256" key="10">
    <source>
        <dbReference type="ARBA" id="ARBA00022958"/>
    </source>
</evidence>
<feature type="domain" description="Carbohydrate kinase PfkB" evidence="14">
    <location>
        <begin position="9"/>
        <end position="300"/>
    </location>
</feature>
<dbReference type="InterPro" id="IPR002139">
    <property type="entry name" value="Ribo/fructo_kinase"/>
</dbReference>
<dbReference type="InterPro" id="IPR011877">
    <property type="entry name" value="Ribokinase"/>
</dbReference>
<evidence type="ECO:0000256" key="12">
    <source>
        <dbReference type="HAMAP-Rule" id="MF_01987"/>
    </source>
</evidence>
<dbReference type="PROSITE" id="PS00584">
    <property type="entry name" value="PFKB_KINASES_2"/>
    <property type="match status" value="1"/>
</dbReference>
<dbReference type="EMBL" id="CADCWL010000221">
    <property type="protein sequence ID" value="CAA9580972.1"/>
    <property type="molecule type" value="Genomic_DNA"/>
</dbReference>
<evidence type="ECO:0000256" key="11">
    <source>
        <dbReference type="ARBA" id="ARBA00023277"/>
    </source>
</evidence>
<evidence type="ECO:0000256" key="9">
    <source>
        <dbReference type="ARBA" id="ARBA00022842"/>
    </source>
</evidence>
<dbReference type="Gene3D" id="3.40.1190.20">
    <property type="match status" value="1"/>
</dbReference>
<dbReference type="InterPro" id="IPR002173">
    <property type="entry name" value="Carboh/pur_kinase_PfkB_CS"/>
</dbReference>
<comment type="catalytic activity">
    <reaction evidence="12">
        <text>D-ribose + ATP = D-ribose 5-phosphate + ADP + H(+)</text>
        <dbReference type="Rhea" id="RHEA:13697"/>
        <dbReference type="ChEBI" id="CHEBI:15378"/>
        <dbReference type="ChEBI" id="CHEBI:30616"/>
        <dbReference type="ChEBI" id="CHEBI:47013"/>
        <dbReference type="ChEBI" id="CHEBI:78346"/>
        <dbReference type="ChEBI" id="CHEBI:456216"/>
        <dbReference type="EC" id="2.7.1.15"/>
    </reaction>
</comment>
<feature type="binding site" evidence="12">
    <location>
        <begin position="225"/>
        <end position="230"/>
    </location>
    <ligand>
        <name>ATP</name>
        <dbReference type="ChEBI" id="CHEBI:30616"/>
    </ligand>
</feature>
<evidence type="ECO:0000256" key="7">
    <source>
        <dbReference type="ARBA" id="ARBA00022777"/>
    </source>
</evidence>
<dbReference type="GO" id="GO:0019303">
    <property type="term" value="P:D-ribose catabolic process"/>
    <property type="evidence" value="ECO:0007669"/>
    <property type="project" value="UniProtKB-UniRule"/>
</dbReference>
<protein>
    <recommendedName>
        <fullName evidence="3 12">Ribokinase</fullName>
        <shortName evidence="12">RK</shortName>
        <ecNumber evidence="2 12">2.7.1.15</ecNumber>
    </recommendedName>
</protein>
<dbReference type="AlphaFoldDB" id="A0A6J4VRC9"/>
<dbReference type="CDD" id="cd01174">
    <property type="entry name" value="ribokinase"/>
    <property type="match status" value="1"/>
</dbReference>
<dbReference type="GO" id="GO:0005524">
    <property type="term" value="F:ATP binding"/>
    <property type="evidence" value="ECO:0007669"/>
    <property type="project" value="UniProtKB-UniRule"/>
</dbReference>
<evidence type="ECO:0000256" key="3">
    <source>
        <dbReference type="ARBA" id="ARBA00016943"/>
    </source>
</evidence>
<dbReference type="PANTHER" id="PTHR10584:SF166">
    <property type="entry name" value="RIBOKINASE"/>
    <property type="match status" value="1"/>
</dbReference>
<evidence type="ECO:0000259" key="14">
    <source>
        <dbReference type="Pfam" id="PF00294"/>
    </source>
</evidence>
<comment type="function">
    <text evidence="12">Catalyzes the phosphorylation of ribose at O-5 in a reaction requiring ATP and magnesium. The resulting D-ribose-5-phosphate can then be used either for sythesis of nucleotides, histidine, and tryptophan, or as a component of the pentose phosphate pathway.</text>
</comment>
<dbReference type="EC" id="2.7.1.15" evidence="2 12"/>
<dbReference type="Pfam" id="PF00294">
    <property type="entry name" value="PfkB"/>
    <property type="match status" value="1"/>
</dbReference>
<keyword evidence="7 12" id="KW-0418">Kinase</keyword>
<keyword evidence="9 12" id="KW-0460">Magnesium</keyword>
<sequence>MSDRGESGRVLVAGAINTDLVARVRAAPAAGETVTGLGFAVFGGGKGANQAVAAARSGAPTAMLGAVGRDDFGRQRLADLVNEGIDVASVAEVDDAASGVALIVVEERTGQNRIAYVPGATLGVLPEGACASVRRVRPAVLLATLELPIATLDALLGVARELGVMTVVNAAPESAAGRALLARIDLLIVNETEAGDLLGRPVGSESGSEAALALAALGPPTVVVTLGAAGAVVAHAGVATLLPAPTVAVVDTTGAGDAFCGAAAARLAAGDDALAAAAAGVVAGSLAATRAGAQPSMPTREAVDRLAAASRTP</sequence>
<dbReference type="SUPFAM" id="SSF53613">
    <property type="entry name" value="Ribokinase-like"/>
    <property type="match status" value="1"/>
</dbReference>
<gene>
    <name evidence="12" type="primary">rbsK</name>
    <name evidence="15" type="ORF">AVDCRST_MAG19-4040</name>
</gene>
<evidence type="ECO:0000313" key="15">
    <source>
        <dbReference type="EMBL" id="CAA9580972.1"/>
    </source>
</evidence>
<feature type="binding site" evidence="12">
    <location>
        <position position="253"/>
    </location>
    <ligand>
        <name>K(+)</name>
        <dbReference type="ChEBI" id="CHEBI:29103"/>
    </ligand>
</feature>
<organism evidence="15">
    <name type="scientific">uncultured Thermomicrobiales bacterium</name>
    <dbReference type="NCBI Taxonomy" id="1645740"/>
    <lineage>
        <taxon>Bacteria</taxon>
        <taxon>Pseudomonadati</taxon>
        <taxon>Thermomicrobiota</taxon>
        <taxon>Thermomicrobia</taxon>
        <taxon>Thermomicrobiales</taxon>
        <taxon>environmental samples</taxon>
    </lineage>
</organism>
<evidence type="ECO:0000256" key="1">
    <source>
        <dbReference type="ARBA" id="ARBA00005380"/>
    </source>
</evidence>
<feature type="binding site" evidence="12">
    <location>
        <position position="290"/>
    </location>
    <ligand>
        <name>K(+)</name>
        <dbReference type="ChEBI" id="CHEBI:29103"/>
    </ligand>
</feature>
<proteinExistence type="inferred from homology"/>
<dbReference type="GO" id="GO:0005829">
    <property type="term" value="C:cytosol"/>
    <property type="evidence" value="ECO:0007669"/>
    <property type="project" value="TreeGrafter"/>
</dbReference>
<dbReference type="HAMAP" id="MF_01987">
    <property type="entry name" value="Ribokinase"/>
    <property type="match status" value="1"/>
</dbReference>
<feature type="region of interest" description="Disordered" evidence="13">
    <location>
        <begin position="290"/>
        <end position="313"/>
    </location>
</feature>
<evidence type="ECO:0000256" key="6">
    <source>
        <dbReference type="ARBA" id="ARBA00022741"/>
    </source>
</evidence>
<evidence type="ECO:0000256" key="8">
    <source>
        <dbReference type="ARBA" id="ARBA00022840"/>
    </source>
</evidence>
<keyword evidence="12" id="KW-0963">Cytoplasm</keyword>
<accession>A0A6J4VRC9</accession>
<dbReference type="InterPro" id="IPR011611">
    <property type="entry name" value="PfkB_dom"/>
</dbReference>
<comment type="activity regulation">
    <text evidence="12">Activated by a monovalent cation that binds near, but not in, the active site. The most likely occupant of the site in vivo is potassium. Ion binding induces a conformational change that may alter substrate affinity.</text>
</comment>
<feature type="binding site" evidence="12">
    <location>
        <position position="292"/>
    </location>
    <ligand>
        <name>K(+)</name>
        <dbReference type="ChEBI" id="CHEBI:29103"/>
    </ligand>
</feature>
<dbReference type="InterPro" id="IPR029056">
    <property type="entry name" value="Ribokinase-like"/>
</dbReference>
<evidence type="ECO:0000256" key="13">
    <source>
        <dbReference type="SAM" id="MobiDB-lite"/>
    </source>
</evidence>
<feature type="binding site" evidence="12">
    <location>
        <position position="287"/>
    </location>
    <ligand>
        <name>K(+)</name>
        <dbReference type="ChEBI" id="CHEBI:29103"/>
    </ligand>
</feature>
<evidence type="ECO:0000256" key="2">
    <source>
        <dbReference type="ARBA" id="ARBA00012035"/>
    </source>
</evidence>
<dbReference type="PRINTS" id="PR00990">
    <property type="entry name" value="RIBOKINASE"/>
</dbReference>
<comment type="similarity">
    <text evidence="12">Belongs to the carbohydrate kinase PfkB family. Ribokinase subfamily.</text>
</comment>
<feature type="binding site" evidence="12">
    <location>
        <position position="190"/>
    </location>
    <ligand>
        <name>ATP</name>
        <dbReference type="ChEBI" id="CHEBI:30616"/>
    </ligand>
</feature>
<dbReference type="GO" id="GO:0046872">
    <property type="term" value="F:metal ion binding"/>
    <property type="evidence" value="ECO:0007669"/>
    <property type="project" value="UniProtKB-KW"/>
</dbReference>
<comment type="caution">
    <text evidence="12">Lacks conserved residue(s) required for the propagation of feature annotation.</text>
</comment>
<keyword evidence="5 12" id="KW-0479">Metal-binding</keyword>
<comment type="pathway">
    <text evidence="12">Carbohydrate metabolism; D-ribose degradation; D-ribose 5-phosphate from beta-D-ribopyranose: step 2/2.</text>
</comment>
<feature type="binding site" evidence="12">
    <location>
        <position position="257"/>
    </location>
    <ligand>
        <name>substrate</name>
    </ligand>
</feature>
<feature type="binding site" evidence="12">
    <location>
        <begin position="256"/>
        <end position="257"/>
    </location>
    <ligand>
        <name>ATP</name>
        <dbReference type="ChEBI" id="CHEBI:30616"/>
    </ligand>
</feature>
<keyword evidence="10 12" id="KW-0630">Potassium</keyword>
<feature type="binding site" evidence="12">
    <location>
        <begin position="45"/>
        <end position="49"/>
    </location>
    <ligand>
        <name>substrate</name>
    </ligand>
</feature>
<keyword evidence="11 12" id="KW-0119">Carbohydrate metabolism</keyword>
<dbReference type="UniPathway" id="UPA00916">
    <property type="reaction ID" value="UER00889"/>
</dbReference>
<evidence type="ECO:0000256" key="5">
    <source>
        <dbReference type="ARBA" id="ARBA00022723"/>
    </source>
</evidence>
<dbReference type="GO" id="GO:0004747">
    <property type="term" value="F:ribokinase activity"/>
    <property type="evidence" value="ECO:0007669"/>
    <property type="project" value="UniProtKB-UniRule"/>
</dbReference>